<dbReference type="SUPFAM" id="SSF47473">
    <property type="entry name" value="EF-hand"/>
    <property type="match status" value="2"/>
</dbReference>
<dbReference type="RefSeq" id="WP_138153712.1">
    <property type="nucleotide sequence ID" value="NZ_VANU01000007.1"/>
</dbReference>
<organism evidence="3 4">
    <name type="scientific">Arcobacter arenosus</name>
    <dbReference type="NCBI Taxonomy" id="2576037"/>
    <lineage>
        <taxon>Bacteria</taxon>
        <taxon>Pseudomonadati</taxon>
        <taxon>Campylobacterota</taxon>
        <taxon>Epsilonproteobacteria</taxon>
        <taxon>Campylobacterales</taxon>
        <taxon>Arcobacteraceae</taxon>
        <taxon>Arcobacter</taxon>
    </lineage>
</organism>
<evidence type="ECO:0000256" key="1">
    <source>
        <dbReference type="SAM" id="MobiDB-lite"/>
    </source>
</evidence>
<dbReference type="Proteomes" id="UP000308901">
    <property type="component" value="Unassembled WGS sequence"/>
</dbReference>
<dbReference type="InterPro" id="IPR018247">
    <property type="entry name" value="EF_Hand_1_Ca_BS"/>
</dbReference>
<dbReference type="Pfam" id="PF13499">
    <property type="entry name" value="EF-hand_7"/>
    <property type="match status" value="1"/>
</dbReference>
<reference evidence="3 4" key="1">
    <citation type="submission" date="2019-05" db="EMBL/GenBank/DDBJ databases">
        <title>Arcobacter sp. nov., isolated from sea sediment.</title>
        <authorList>
            <person name="Kim W."/>
        </authorList>
    </citation>
    <scope>NUCLEOTIDE SEQUENCE [LARGE SCALE GENOMIC DNA]</scope>
    <source>
        <strain evidence="3 4">CAU 1517</strain>
    </source>
</reference>
<feature type="compositionally biased region" description="Polar residues" evidence="1">
    <location>
        <begin position="149"/>
        <end position="161"/>
    </location>
</feature>
<feature type="region of interest" description="Disordered" evidence="1">
    <location>
        <begin position="71"/>
        <end position="117"/>
    </location>
</feature>
<feature type="compositionally biased region" description="Low complexity" evidence="1">
    <location>
        <begin position="272"/>
        <end position="290"/>
    </location>
</feature>
<dbReference type="InterPro" id="IPR002048">
    <property type="entry name" value="EF_hand_dom"/>
</dbReference>
<dbReference type="InterPro" id="IPR011992">
    <property type="entry name" value="EF-hand-dom_pair"/>
</dbReference>
<feature type="region of interest" description="Disordered" evidence="1">
    <location>
        <begin position="130"/>
        <end position="233"/>
    </location>
</feature>
<feature type="region of interest" description="Disordered" evidence="1">
    <location>
        <begin position="269"/>
        <end position="290"/>
    </location>
</feature>
<feature type="compositionally biased region" description="Acidic residues" evidence="1">
    <location>
        <begin position="188"/>
        <end position="202"/>
    </location>
</feature>
<evidence type="ECO:0000259" key="2">
    <source>
        <dbReference type="PROSITE" id="PS50222"/>
    </source>
</evidence>
<keyword evidence="4" id="KW-1185">Reference proteome</keyword>
<comment type="caution">
    <text evidence="3">The sequence shown here is derived from an EMBL/GenBank/DDBJ whole genome shotgun (WGS) entry which is preliminary data.</text>
</comment>
<accession>A0A5R8XXZ1</accession>
<protein>
    <recommendedName>
        <fullName evidence="2">EF-hand domain-containing protein</fullName>
    </recommendedName>
</protein>
<dbReference type="AlphaFoldDB" id="A0A5R8XXZ1"/>
<dbReference type="PROSITE" id="PS50222">
    <property type="entry name" value="EF_HAND_2"/>
    <property type="match status" value="3"/>
</dbReference>
<dbReference type="PROSITE" id="PS00018">
    <property type="entry name" value="EF_HAND_1"/>
    <property type="match status" value="2"/>
</dbReference>
<dbReference type="OrthoDB" id="5346587at2"/>
<gene>
    <name evidence="3" type="ORF">FDK22_14535</name>
</gene>
<dbReference type="EMBL" id="VANU01000007">
    <property type="protein sequence ID" value="TLP35866.1"/>
    <property type="molecule type" value="Genomic_DNA"/>
</dbReference>
<sequence length="290" mass="30802">MNISSIGLTSMMPSVSNISKDIISQTDTDSDSALSLEELGIDEELFNTLDSDSDGYATQAELSSAIESKLSEYGGSMPSPEEFSSLLSDLGLEIPEPPEKPSNNTDSMSGDFAAELMSAYDTDGDSLLTSEEVSLLSQEEFSSLDTDSDGSISTEELTSAINKVASGTTPPPAGGAPMGGGESSASSESEDEETYSEIDTNEDGVISREELEAYYGISNNSSEDESTETANDNSLQNIKMLMEALKSNSDDPIDQDSFSGMMKIINTQNNNSELNSYLSKSTSSSLFSYV</sequence>
<feature type="domain" description="EF-hand" evidence="2">
    <location>
        <begin position="37"/>
        <end position="72"/>
    </location>
</feature>
<dbReference type="PANTHER" id="PTHR10827">
    <property type="entry name" value="RETICULOCALBIN"/>
    <property type="match status" value="1"/>
</dbReference>
<feature type="compositionally biased region" description="Low complexity" evidence="1">
    <location>
        <begin position="130"/>
        <end position="144"/>
    </location>
</feature>
<dbReference type="Gene3D" id="1.10.238.10">
    <property type="entry name" value="EF-hand"/>
    <property type="match status" value="3"/>
</dbReference>
<dbReference type="GO" id="GO:0005509">
    <property type="term" value="F:calcium ion binding"/>
    <property type="evidence" value="ECO:0007669"/>
    <property type="project" value="InterPro"/>
</dbReference>
<feature type="domain" description="EF-hand" evidence="2">
    <location>
        <begin position="186"/>
        <end position="221"/>
    </location>
</feature>
<proteinExistence type="predicted"/>
<evidence type="ECO:0000313" key="3">
    <source>
        <dbReference type="EMBL" id="TLP35866.1"/>
    </source>
</evidence>
<name>A0A5R8XXZ1_9BACT</name>
<evidence type="ECO:0000313" key="4">
    <source>
        <dbReference type="Proteomes" id="UP000308901"/>
    </source>
</evidence>
<dbReference type="PANTHER" id="PTHR10827:SF85">
    <property type="entry name" value="CALCIUM-BINDING PROTEIN"/>
    <property type="match status" value="1"/>
</dbReference>
<feature type="domain" description="EF-hand" evidence="2">
    <location>
        <begin position="132"/>
        <end position="167"/>
    </location>
</feature>